<dbReference type="GO" id="GO:0004386">
    <property type="term" value="F:helicase activity"/>
    <property type="evidence" value="ECO:0007669"/>
    <property type="project" value="UniProtKB-KW"/>
</dbReference>
<dbReference type="SMART" id="SM00847">
    <property type="entry name" value="HA2"/>
    <property type="match status" value="1"/>
</dbReference>
<name>A0A9K3GJJ8_9EUKA</name>
<dbReference type="Gene3D" id="3.40.50.300">
    <property type="entry name" value="P-loop containing nucleotide triphosphate hydrolases"/>
    <property type="match status" value="2"/>
</dbReference>
<dbReference type="Pfam" id="PF00271">
    <property type="entry name" value="Helicase_C"/>
    <property type="match status" value="1"/>
</dbReference>
<evidence type="ECO:0000259" key="1">
    <source>
        <dbReference type="PROSITE" id="PS51194"/>
    </source>
</evidence>
<organism evidence="2 3">
    <name type="scientific">Kipferlia bialata</name>
    <dbReference type="NCBI Taxonomy" id="797122"/>
    <lineage>
        <taxon>Eukaryota</taxon>
        <taxon>Metamonada</taxon>
        <taxon>Carpediemonas-like organisms</taxon>
        <taxon>Kipferlia</taxon>
    </lineage>
</organism>
<dbReference type="InterPro" id="IPR007502">
    <property type="entry name" value="Helicase-assoc_dom"/>
</dbReference>
<dbReference type="AlphaFoldDB" id="A0A9K3GJJ8"/>
<feature type="non-terminal residue" evidence="2">
    <location>
        <position position="1"/>
    </location>
</feature>
<dbReference type="PANTHER" id="PTHR18934">
    <property type="entry name" value="ATP-DEPENDENT RNA HELICASE"/>
    <property type="match status" value="1"/>
</dbReference>
<reference evidence="2 3" key="1">
    <citation type="journal article" date="2018" name="PLoS ONE">
        <title>The draft genome of Kipferlia bialata reveals reductive genome evolution in fornicate parasites.</title>
        <authorList>
            <person name="Tanifuji G."/>
            <person name="Takabayashi S."/>
            <person name="Kume K."/>
            <person name="Takagi M."/>
            <person name="Nakayama T."/>
            <person name="Kamikawa R."/>
            <person name="Inagaki Y."/>
            <person name="Hashimoto T."/>
        </authorList>
    </citation>
    <scope>NUCLEOTIDE SEQUENCE [LARGE SCALE GENOMIC DNA]</scope>
    <source>
        <strain evidence="2">NY0173</strain>
    </source>
</reference>
<proteinExistence type="predicted"/>
<dbReference type="Proteomes" id="UP000265618">
    <property type="component" value="Unassembled WGS sequence"/>
</dbReference>
<dbReference type="SMART" id="SM00490">
    <property type="entry name" value="HELICc"/>
    <property type="match status" value="1"/>
</dbReference>
<dbReference type="PANTHER" id="PTHR18934:SF267">
    <property type="entry name" value="ATP-DEPENDENT RNA HELICASE YLR419W-RELATED"/>
    <property type="match status" value="1"/>
</dbReference>
<dbReference type="InterPro" id="IPR001650">
    <property type="entry name" value="Helicase_C-like"/>
</dbReference>
<dbReference type="PROSITE" id="PS51194">
    <property type="entry name" value="HELICASE_CTER"/>
    <property type="match status" value="1"/>
</dbReference>
<feature type="domain" description="Helicase C-terminal" evidence="1">
    <location>
        <begin position="114"/>
        <end position="276"/>
    </location>
</feature>
<dbReference type="GO" id="GO:0016787">
    <property type="term" value="F:hydrolase activity"/>
    <property type="evidence" value="ECO:0007669"/>
    <property type="project" value="UniProtKB-KW"/>
</dbReference>
<dbReference type="CDD" id="cd18791">
    <property type="entry name" value="SF2_C_RHA"/>
    <property type="match status" value="1"/>
</dbReference>
<comment type="caution">
    <text evidence="2">The sequence shown here is derived from an EMBL/GenBank/DDBJ whole genome shotgun (WGS) entry which is preliminary data.</text>
</comment>
<protein>
    <recommendedName>
        <fullName evidence="1">Helicase C-terminal domain-containing protein</fullName>
    </recommendedName>
</protein>
<dbReference type="EMBL" id="BDIP01001519">
    <property type="protein sequence ID" value="GIQ84566.1"/>
    <property type="molecule type" value="Genomic_DNA"/>
</dbReference>
<dbReference type="InterPro" id="IPR027417">
    <property type="entry name" value="P-loop_NTPase"/>
</dbReference>
<dbReference type="SUPFAM" id="SSF52540">
    <property type="entry name" value="P-loop containing nucleoside triphosphate hydrolases"/>
    <property type="match status" value="1"/>
</dbReference>
<gene>
    <name evidence="2" type="ORF">KIPB_006085</name>
</gene>
<dbReference type="OrthoDB" id="5600252at2759"/>
<evidence type="ECO:0000313" key="2">
    <source>
        <dbReference type="EMBL" id="GIQ84566.1"/>
    </source>
</evidence>
<dbReference type="GO" id="GO:0003723">
    <property type="term" value="F:RNA binding"/>
    <property type="evidence" value="ECO:0007669"/>
    <property type="project" value="TreeGrafter"/>
</dbReference>
<keyword evidence="3" id="KW-1185">Reference proteome</keyword>
<dbReference type="GO" id="GO:0005524">
    <property type="term" value="F:ATP binding"/>
    <property type="evidence" value="ECO:0007669"/>
    <property type="project" value="UniProtKB-KW"/>
</dbReference>
<accession>A0A9K3GJJ8</accession>
<sequence length="448" mass="48773">MQTILPKNPHLKAILMSATADAESFASYFGGCPIVTVPGRQFPVSINYLEDTLLSLPLNISAPEDGSLCDREGGMELSAEDKLLTVLDEDTDVEVLRTLTRMDEKEIRPQYIARLVQMKLKEGTCLIFCPGKAEIDEVMSACSNILPKHYQIMGLHGTMTAAQQRTVFAELKPGQRRVVVSTNVAETSVTVPGVTMVVDTGLERGPVYKALRGMTRLVTRFVSQAASTQRAGRAGRLGPGSVYRMYIYSSKDVLAQAVSTGRLGPGSVYRMYSSFTFNGMMKQDNPEILTTPLLNVVLLCMQLGWDLTSLEQLPTPVPKKRILTALTTLKSIGALTSDGGVKQGERRPGMPSPTVISDIEANLTPFGHALGALPCDPLVGRFAVLGRAFGCQSTAIRIASALGASKRIFRNSPPLIRDAPSDLLSQDLKVKAWLQSGNRERRDLEHSY</sequence>
<evidence type="ECO:0000313" key="3">
    <source>
        <dbReference type="Proteomes" id="UP000265618"/>
    </source>
</evidence>
<dbReference type="Gene3D" id="1.20.120.1080">
    <property type="match status" value="1"/>
</dbReference>